<protein>
    <submittedName>
        <fullName evidence="1">Uncharacterized protein</fullName>
    </submittedName>
</protein>
<sequence>MSTNFTISAQDVEAELLFDAVHFKPKRIITKKAWKASVSFT</sequence>
<reference evidence="1 2" key="1">
    <citation type="journal article" date="2003" name="Genome Res.">
        <title>Comparative genome analysis of Vibrio vulnificus, a marine pathogen.</title>
        <authorList>
            <person name="Chen C.Y."/>
            <person name="Wu K.M."/>
            <person name="Chang Y.C."/>
            <person name="Chang C.H."/>
            <person name="Tsai H.C."/>
            <person name="Liao T.L."/>
            <person name="Liu Y.M."/>
            <person name="Chen H.J."/>
            <person name="Shen A.B."/>
            <person name="Li J.C."/>
            <person name="Su T.L."/>
            <person name="Shao C.P."/>
            <person name="Lee C.T."/>
            <person name="Hor L.I."/>
            <person name="Tsai S.F."/>
        </authorList>
    </citation>
    <scope>NUCLEOTIDE SEQUENCE [LARGE SCALE GENOMIC DNA]</scope>
    <source>
        <strain evidence="1 2">YJ016</strain>
    </source>
</reference>
<dbReference type="EMBL" id="BA000038">
    <property type="protein sequence ID" value="BAC96478.1"/>
    <property type="molecule type" value="Genomic_DNA"/>
</dbReference>
<dbReference type="AlphaFoldDB" id="Q7MF68"/>
<gene>
    <name evidence="1" type="ordered locus">VVA0452</name>
</gene>
<dbReference type="Proteomes" id="UP000002675">
    <property type="component" value="Chromosome II"/>
</dbReference>
<accession>Q7MF68</accession>
<dbReference type="KEGG" id="vvy:VVA0452"/>
<name>Q7MF68_VIBVY</name>
<evidence type="ECO:0000313" key="2">
    <source>
        <dbReference type="Proteomes" id="UP000002675"/>
    </source>
</evidence>
<proteinExistence type="predicted"/>
<organism evidence="1 2">
    <name type="scientific">Vibrio vulnificus (strain YJ016)</name>
    <dbReference type="NCBI Taxonomy" id="196600"/>
    <lineage>
        <taxon>Bacteria</taxon>
        <taxon>Pseudomonadati</taxon>
        <taxon>Pseudomonadota</taxon>
        <taxon>Gammaproteobacteria</taxon>
        <taxon>Vibrionales</taxon>
        <taxon>Vibrionaceae</taxon>
        <taxon>Vibrio</taxon>
    </lineage>
</organism>
<evidence type="ECO:0000313" key="1">
    <source>
        <dbReference type="EMBL" id="BAC96478.1"/>
    </source>
</evidence>
<dbReference type="HOGENOM" id="CLU_3278680_0_0_6"/>